<accession>A0A8C4Q6J3</accession>
<dbReference type="Proteomes" id="UP000694388">
    <property type="component" value="Unplaced"/>
</dbReference>
<reference evidence="5" key="2">
    <citation type="submission" date="2025-09" db="UniProtKB">
        <authorList>
            <consortium name="Ensembl"/>
        </authorList>
    </citation>
    <scope>IDENTIFICATION</scope>
</reference>
<feature type="domain" description="CCDC43 PWI-like" evidence="4">
    <location>
        <begin position="15"/>
        <end position="60"/>
    </location>
</feature>
<name>A0A8C4Q6J3_EPTBU</name>
<evidence type="ECO:0000256" key="3">
    <source>
        <dbReference type="ARBA" id="ARBA00023054"/>
    </source>
</evidence>
<keyword evidence="6" id="KW-1185">Reference proteome</keyword>
<dbReference type="PANTHER" id="PTHR31684">
    <property type="entry name" value="COILED-COIL DOMAIN-CONTAINING PROTEIN 43"/>
    <property type="match status" value="1"/>
</dbReference>
<evidence type="ECO:0000259" key="4">
    <source>
        <dbReference type="Pfam" id="PF26091"/>
    </source>
</evidence>
<sequence>MAASGGSGSENTCPDWLRDRLEGLGVESDVYGVYIGGVLEGDESDAEKREALADILSAILVRPECAGWCGVFTDHIMHFLAGGEDSVQVLMGLMERQVILVEPAPASASTRNNVQEAEERQRREALIAQYGMLEEIDTYPLKVVGR</sequence>
<comment type="similarity">
    <text evidence="1">Belongs to the CCDC43 family.</text>
</comment>
<evidence type="ECO:0000313" key="6">
    <source>
        <dbReference type="Proteomes" id="UP000694388"/>
    </source>
</evidence>
<protein>
    <recommendedName>
        <fullName evidence="2">Coiled-coil domain-containing protein 43</fullName>
    </recommendedName>
</protein>
<dbReference type="InterPro" id="IPR037666">
    <property type="entry name" value="CCDC43"/>
</dbReference>
<organism evidence="5 6">
    <name type="scientific">Eptatretus burgeri</name>
    <name type="common">Inshore hagfish</name>
    <dbReference type="NCBI Taxonomy" id="7764"/>
    <lineage>
        <taxon>Eukaryota</taxon>
        <taxon>Metazoa</taxon>
        <taxon>Chordata</taxon>
        <taxon>Craniata</taxon>
        <taxon>Vertebrata</taxon>
        <taxon>Cyclostomata</taxon>
        <taxon>Myxini</taxon>
        <taxon>Myxiniformes</taxon>
        <taxon>Myxinidae</taxon>
        <taxon>Eptatretinae</taxon>
        <taxon>Eptatretus</taxon>
    </lineage>
</organism>
<evidence type="ECO:0000313" key="5">
    <source>
        <dbReference type="Ensembl" id="ENSEBUP00000010780.1"/>
    </source>
</evidence>
<dbReference type="PANTHER" id="PTHR31684:SF2">
    <property type="entry name" value="COILED-COIL DOMAIN-CONTAINING PROTEIN 43"/>
    <property type="match status" value="1"/>
</dbReference>
<evidence type="ECO:0000256" key="2">
    <source>
        <dbReference type="ARBA" id="ARBA00016648"/>
    </source>
</evidence>
<dbReference type="Ensembl" id="ENSEBUT00000011333.1">
    <property type="protein sequence ID" value="ENSEBUP00000010780.1"/>
    <property type="gene ID" value="ENSEBUG00000006929.1"/>
</dbReference>
<evidence type="ECO:0000256" key="1">
    <source>
        <dbReference type="ARBA" id="ARBA00005305"/>
    </source>
</evidence>
<keyword evidence="3" id="KW-0175">Coiled coil</keyword>
<proteinExistence type="inferred from homology"/>
<dbReference type="InterPro" id="IPR058771">
    <property type="entry name" value="PWI_CCDC43"/>
</dbReference>
<dbReference type="AlphaFoldDB" id="A0A8C4Q6J3"/>
<reference evidence="5" key="1">
    <citation type="submission" date="2025-08" db="UniProtKB">
        <authorList>
            <consortium name="Ensembl"/>
        </authorList>
    </citation>
    <scope>IDENTIFICATION</scope>
</reference>
<dbReference type="Pfam" id="PF26091">
    <property type="entry name" value="PWI_CCDC43"/>
    <property type="match status" value="1"/>
</dbReference>